<evidence type="ECO:0000256" key="3">
    <source>
        <dbReference type="ARBA" id="ARBA00022692"/>
    </source>
</evidence>
<organism evidence="9 10">
    <name type="scientific">Monosporascus cannonballus</name>
    <dbReference type="NCBI Taxonomy" id="155416"/>
    <lineage>
        <taxon>Eukaryota</taxon>
        <taxon>Fungi</taxon>
        <taxon>Dikarya</taxon>
        <taxon>Ascomycota</taxon>
        <taxon>Pezizomycotina</taxon>
        <taxon>Sordariomycetes</taxon>
        <taxon>Xylariomycetidae</taxon>
        <taxon>Xylariales</taxon>
        <taxon>Xylariales incertae sedis</taxon>
        <taxon>Monosporascus</taxon>
    </lineage>
</organism>
<feature type="transmembrane region" description="Helical" evidence="8">
    <location>
        <begin position="164"/>
        <end position="191"/>
    </location>
</feature>
<comment type="subcellular location">
    <subcellularLocation>
        <location evidence="1">Membrane</location>
        <topology evidence="1">Multi-pass membrane protein</topology>
    </subcellularLocation>
</comment>
<keyword evidence="10" id="KW-1185">Reference proteome</keyword>
<evidence type="ECO:0000256" key="6">
    <source>
        <dbReference type="ARBA" id="ARBA00023180"/>
    </source>
</evidence>
<feature type="region of interest" description="Disordered" evidence="7">
    <location>
        <begin position="1"/>
        <end position="21"/>
    </location>
</feature>
<proteinExistence type="predicted"/>
<feature type="transmembrane region" description="Helical" evidence="8">
    <location>
        <begin position="37"/>
        <end position="55"/>
    </location>
</feature>
<dbReference type="Proteomes" id="UP000294003">
    <property type="component" value="Unassembled WGS sequence"/>
</dbReference>
<dbReference type="SUPFAM" id="SSF103473">
    <property type="entry name" value="MFS general substrate transporter"/>
    <property type="match status" value="1"/>
</dbReference>
<gene>
    <name evidence="9" type="ORF">DL762_002112</name>
</gene>
<evidence type="ECO:0000313" key="10">
    <source>
        <dbReference type="Proteomes" id="UP000294003"/>
    </source>
</evidence>
<evidence type="ECO:0000256" key="7">
    <source>
        <dbReference type="SAM" id="MobiDB-lite"/>
    </source>
</evidence>
<dbReference type="PANTHER" id="PTHR23501">
    <property type="entry name" value="MAJOR FACILITATOR SUPERFAMILY"/>
    <property type="match status" value="1"/>
</dbReference>
<dbReference type="InterPro" id="IPR036259">
    <property type="entry name" value="MFS_trans_sf"/>
</dbReference>
<name>A0ABY0HEY0_9PEZI</name>
<dbReference type="PANTHER" id="PTHR23501:SF187">
    <property type="entry name" value="MAJOR FACILITATOR SUPERFAMILY (MFS) PROFILE DOMAIN-CONTAINING PROTEIN"/>
    <property type="match status" value="1"/>
</dbReference>
<keyword evidence="6" id="KW-0325">Glycoprotein</keyword>
<keyword evidence="3 8" id="KW-0812">Transmembrane</keyword>
<evidence type="ECO:0000256" key="4">
    <source>
        <dbReference type="ARBA" id="ARBA00022989"/>
    </source>
</evidence>
<dbReference type="Gene3D" id="1.20.1250.20">
    <property type="entry name" value="MFS general substrate transporter like domains"/>
    <property type="match status" value="1"/>
</dbReference>
<dbReference type="EMBL" id="QJNS01000039">
    <property type="protein sequence ID" value="RYO91579.1"/>
    <property type="molecule type" value="Genomic_DNA"/>
</dbReference>
<keyword evidence="2" id="KW-0813">Transport</keyword>
<accession>A0ABY0HEY0</accession>
<evidence type="ECO:0000256" key="8">
    <source>
        <dbReference type="SAM" id="Phobius"/>
    </source>
</evidence>
<keyword evidence="4 8" id="KW-1133">Transmembrane helix</keyword>
<feature type="transmembrane region" description="Helical" evidence="8">
    <location>
        <begin position="266"/>
        <end position="291"/>
    </location>
</feature>
<sequence>MSGPEPKAQPDTSQQVRSTDAEGQPVVNMLEEFEHTWRIWVIFLVLALLSFLAAVDSSIITTSLSTITREIGGSSQYVWIANSYLFASTVPQPLYDQISNIFSRQNPFFASIILSFVGSGLAGGARNAATLIATRVIQGLATIGNTAGPIIGGALAQPHAGWRWIFWINLPVAAAWIGFQIIAAAGTGFVFTVSLPSTLAALSESDVAVATGTFAFINAHPNAIEDHSVRQLLADGAAYTYAAGLHSGTQKIGDLPKPSRSQVINVYAQAMHTVWLVFVGMSCLGFVATFIEKHIKLRKNHITEFGLVDKEVSGTAVNDGAP</sequence>
<evidence type="ECO:0000256" key="2">
    <source>
        <dbReference type="ARBA" id="ARBA00022448"/>
    </source>
</evidence>
<evidence type="ECO:0000256" key="1">
    <source>
        <dbReference type="ARBA" id="ARBA00004141"/>
    </source>
</evidence>
<protein>
    <recommendedName>
        <fullName evidence="11">Major facilitator superfamily (MFS) profile domain-containing protein</fullName>
    </recommendedName>
</protein>
<reference evidence="9 10" key="1">
    <citation type="submission" date="2018-06" db="EMBL/GenBank/DDBJ databases">
        <title>Complete Genomes of Monosporascus.</title>
        <authorList>
            <person name="Robinson A.J."/>
            <person name="Natvig D.O."/>
        </authorList>
    </citation>
    <scope>NUCLEOTIDE SEQUENCE [LARGE SCALE GENOMIC DNA]</scope>
    <source>
        <strain evidence="9 10">CBS 609.92</strain>
    </source>
</reference>
<evidence type="ECO:0000256" key="5">
    <source>
        <dbReference type="ARBA" id="ARBA00023136"/>
    </source>
</evidence>
<evidence type="ECO:0000313" key="9">
    <source>
        <dbReference type="EMBL" id="RYO91579.1"/>
    </source>
</evidence>
<evidence type="ECO:0008006" key="11">
    <source>
        <dbReference type="Google" id="ProtNLM"/>
    </source>
</evidence>
<comment type="caution">
    <text evidence="9">The sequence shown here is derived from an EMBL/GenBank/DDBJ whole genome shotgun (WGS) entry which is preliminary data.</text>
</comment>
<keyword evidence="5 8" id="KW-0472">Membrane</keyword>